<gene>
    <name evidence="7" type="ORF">LPB3_05370</name>
</gene>
<feature type="transmembrane region" description="Helical" evidence="6">
    <location>
        <begin position="371"/>
        <end position="389"/>
    </location>
</feature>
<keyword evidence="5 6" id="KW-0472">Membrane</keyword>
<dbReference type="OrthoDB" id="1423514at2"/>
<evidence type="ECO:0000256" key="4">
    <source>
        <dbReference type="ARBA" id="ARBA00022989"/>
    </source>
</evidence>
<keyword evidence="4 6" id="KW-1133">Transmembrane helix</keyword>
<feature type="transmembrane region" description="Helical" evidence="6">
    <location>
        <begin position="52"/>
        <end position="71"/>
    </location>
</feature>
<evidence type="ECO:0000313" key="8">
    <source>
        <dbReference type="Proteomes" id="UP000092584"/>
    </source>
</evidence>
<evidence type="ECO:0000313" key="7">
    <source>
        <dbReference type="EMBL" id="OBY64824.1"/>
    </source>
</evidence>
<feature type="transmembrane region" description="Helical" evidence="6">
    <location>
        <begin position="331"/>
        <end position="350"/>
    </location>
</feature>
<name>A0A1B8TZ26_9FLAO</name>
<dbReference type="InterPro" id="IPR050833">
    <property type="entry name" value="Poly_Biosynth_Transport"/>
</dbReference>
<dbReference type="GO" id="GO:0005886">
    <property type="term" value="C:plasma membrane"/>
    <property type="evidence" value="ECO:0007669"/>
    <property type="project" value="UniProtKB-SubCell"/>
</dbReference>
<dbReference type="PANTHER" id="PTHR30250:SF11">
    <property type="entry name" value="O-ANTIGEN TRANSPORTER-RELATED"/>
    <property type="match status" value="1"/>
</dbReference>
<feature type="transmembrane region" description="Helical" evidence="6">
    <location>
        <begin position="232"/>
        <end position="255"/>
    </location>
</feature>
<dbReference type="STRING" id="1774273.LPB03_07120"/>
<keyword evidence="3 6" id="KW-0812">Transmembrane</keyword>
<feature type="transmembrane region" description="Helical" evidence="6">
    <location>
        <begin position="91"/>
        <end position="115"/>
    </location>
</feature>
<evidence type="ECO:0000256" key="3">
    <source>
        <dbReference type="ARBA" id="ARBA00022692"/>
    </source>
</evidence>
<dbReference type="KEGG" id="pob:LPB03_07120"/>
<dbReference type="Proteomes" id="UP000092584">
    <property type="component" value="Unassembled WGS sequence"/>
</dbReference>
<sequence>MNIHNLYKNFMQNGRTNQVVRLFAVNIITIPVGILVSIFLTRFLGAEDYGNYQFINSVFAFTITIFTFGFIQATSRSLVLNHNPLRAKQYYGAALIILFGIFILMSLVLFLYGTFDENLKLKKLDSIFLLSIPIGFIFLLKLYFETLLQSDNQIKLLAQSRLIPKVLFGIAVAVLFIFYNNTLLSKLKLTLLFFFITQILVYSYIILKLNISFKSFNKRFKDIKKYNNVFGFNVYLGSLLALGFASLSQILIGYFSSDNSGVGYFSLAITFSLPLSLIPNTIATTHYKDFSSLKAIPTKLILITMGLSVLALIGVWVLVPPFVNYFYGEEYAEVIPLNFIVSIGVVLYGFGDFFNRFLGANGKGKALRNSAFYVGGSLMITSVLFIPKYGVYGAAYAKLIAGLTYLILIYYYYYKFKVAHKK</sequence>
<dbReference type="RefSeq" id="WP_065318577.1">
    <property type="nucleotide sequence ID" value="NZ_CP017477.1"/>
</dbReference>
<protein>
    <recommendedName>
        <fullName evidence="9">Polysaccharide biosynthesis protein C-terminal domain-containing protein</fullName>
    </recommendedName>
</protein>
<dbReference type="EMBL" id="LSFM01000021">
    <property type="protein sequence ID" value="OBY64824.1"/>
    <property type="molecule type" value="Genomic_DNA"/>
</dbReference>
<dbReference type="InterPro" id="IPR002797">
    <property type="entry name" value="Polysacc_synth"/>
</dbReference>
<keyword evidence="2" id="KW-1003">Cell membrane</keyword>
<accession>A0A1B8TZ26</accession>
<evidence type="ECO:0000256" key="5">
    <source>
        <dbReference type="ARBA" id="ARBA00023136"/>
    </source>
</evidence>
<comment type="caution">
    <text evidence="7">The sequence shown here is derived from an EMBL/GenBank/DDBJ whole genome shotgun (WGS) entry which is preliminary data.</text>
</comment>
<feature type="transmembrane region" description="Helical" evidence="6">
    <location>
        <begin position="20"/>
        <end position="40"/>
    </location>
</feature>
<feature type="transmembrane region" description="Helical" evidence="6">
    <location>
        <begin position="191"/>
        <end position="211"/>
    </location>
</feature>
<evidence type="ECO:0000256" key="6">
    <source>
        <dbReference type="SAM" id="Phobius"/>
    </source>
</evidence>
<feature type="transmembrane region" description="Helical" evidence="6">
    <location>
        <begin position="127"/>
        <end position="144"/>
    </location>
</feature>
<comment type="subcellular location">
    <subcellularLocation>
        <location evidence="1">Cell membrane</location>
        <topology evidence="1">Multi-pass membrane protein</topology>
    </subcellularLocation>
</comment>
<feature type="transmembrane region" description="Helical" evidence="6">
    <location>
        <begin position="300"/>
        <end position="319"/>
    </location>
</feature>
<feature type="transmembrane region" description="Helical" evidence="6">
    <location>
        <begin position="156"/>
        <end position="179"/>
    </location>
</feature>
<feature type="transmembrane region" description="Helical" evidence="6">
    <location>
        <begin position="261"/>
        <end position="279"/>
    </location>
</feature>
<evidence type="ECO:0000256" key="2">
    <source>
        <dbReference type="ARBA" id="ARBA00022475"/>
    </source>
</evidence>
<organism evidence="7 8">
    <name type="scientific">Polaribacter vadi</name>
    <dbReference type="NCBI Taxonomy" id="1774273"/>
    <lineage>
        <taxon>Bacteria</taxon>
        <taxon>Pseudomonadati</taxon>
        <taxon>Bacteroidota</taxon>
        <taxon>Flavobacteriia</taxon>
        <taxon>Flavobacteriales</taxon>
        <taxon>Flavobacteriaceae</taxon>
    </lineage>
</organism>
<feature type="transmembrane region" description="Helical" evidence="6">
    <location>
        <begin position="395"/>
        <end position="414"/>
    </location>
</feature>
<proteinExistence type="predicted"/>
<reference evidence="8" key="1">
    <citation type="submission" date="2016-02" db="EMBL/GenBank/DDBJ databases">
        <authorList>
            <person name="Shin S.-K."/>
            <person name="Yi H."/>
            <person name="Kim E."/>
        </authorList>
    </citation>
    <scope>NUCLEOTIDE SEQUENCE [LARGE SCALE GENOMIC DNA]</scope>
    <source>
        <strain evidence="8">LPB0003</strain>
    </source>
</reference>
<dbReference type="Pfam" id="PF01943">
    <property type="entry name" value="Polysacc_synt"/>
    <property type="match status" value="1"/>
</dbReference>
<evidence type="ECO:0000256" key="1">
    <source>
        <dbReference type="ARBA" id="ARBA00004651"/>
    </source>
</evidence>
<evidence type="ECO:0008006" key="9">
    <source>
        <dbReference type="Google" id="ProtNLM"/>
    </source>
</evidence>
<keyword evidence="8" id="KW-1185">Reference proteome</keyword>
<dbReference type="AlphaFoldDB" id="A0A1B8TZ26"/>
<dbReference type="PANTHER" id="PTHR30250">
    <property type="entry name" value="PST FAMILY PREDICTED COLANIC ACID TRANSPORTER"/>
    <property type="match status" value="1"/>
</dbReference>